<dbReference type="InterPro" id="IPR008927">
    <property type="entry name" value="6-PGluconate_DH-like_C_sf"/>
</dbReference>
<dbReference type="InterPro" id="IPR014026">
    <property type="entry name" value="UDP-Glc/GDP-Man_DH_dimer"/>
</dbReference>
<gene>
    <name evidence="5" type="ORF">C4532_09775</name>
</gene>
<dbReference type="PIRSF" id="PIRSF500136">
    <property type="entry name" value="UDP_ManNAc_DH"/>
    <property type="match status" value="1"/>
</dbReference>
<evidence type="ECO:0000259" key="4">
    <source>
        <dbReference type="SMART" id="SM00984"/>
    </source>
</evidence>
<dbReference type="Gene3D" id="3.40.50.720">
    <property type="entry name" value="NAD(P)-binding Rossmann-like Domain"/>
    <property type="match status" value="2"/>
</dbReference>
<dbReference type="PANTHER" id="PTHR43491">
    <property type="entry name" value="UDP-N-ACETYL-D-MANNOSAMINE DEHYDROGENASE"/>
    <property type="match status" value="1"/>
</dbReference>
<dbReference type="GO" id="GO:0016616">
    <property type="term" value="F:oxidoreductase activity, acting on the CH-OH group of donors, NAD or NADP as acceptor"/>
    <property type="evidence" value="ECO:0007669"/>
    <property type="project" value="InterPro"/>
</dbReference>
<dbReference type="NCBIfam" id="TIGR03026">
    <property type="entry name" value="NDP-sugDHase"/>
    <property type="match status" value="1"/>
</dbReference>
<dbReference type="SUPFAM" id="SSF51735">
    <property type="entry name" value="NAD(P)-binding Rossmann-fold domains"/>
    <property type="match status" value="1"/>
</dbReference>
<dbReference type="InterPro" id="IPR028359">
    <property type="entry name" value="UDP_ManNAc/GlcNAc_DH"/>
</dbReference>
<dbReference type="Pfam" id="PF03721">
    <property type="entry name" value="UDPG_MGDP_dh_N"/>
    <property type="match status" value="1"/>
</dbReference>
<reference evidence="5 6" key="1">
    <citation type="journal article" date="2017" name="ISME J.">
        <title>Energy and carbon metabolisms in a deep terrestrial subsurface fluid microbial community.</title>
        <authorList>
            <person name="Momper L."/>
            <person name="Jungbluth S.P."/>
            <person name="Lee M.D."/>
            <person name="Amend J.P."/>
        </authorList>
    </citation>
    <scope>NUCLEOTIDE SEQUENCE [LARGE SCALE GENOMIC DNA]</scope>
    <source>
        <strain evidence="5">SURF_17</strain>
    </source>
</reference>
<dbReference type="AlphaFoldDB" id="A0A419EYE9"/>
<keyword evidence="1" id="KW-0560">Oxidoreductase</keyword>
<keyword evidence="2" id="KW-0520">NAD</keyword>
<evidence type="ECO:0000256" key="1">
    <source>
        <dbReference type="ARBA" id="ARBA00023002"/>
    </source>
</evidence>
<evidence type="ECO:0000313" key="5">
    <source>
        <dbReference type="EMBL" id="RJP70114.1"/>
    </source>
</evidence>
<feature type="domain" description="UDP-glucose/GDP-mannose dehydrogenase C-terminal" evidence="4">
    <location>
        <begin position="349"/>
        <end position="447"/>
    </location>
</feature>
<proteinExistence type="inferred from homology"/>
<dbReference type="EMBL" id="QZKI01000073">
    <property type="protein sequence ID" value="RJP70114.1"/>
    <property type="molecule type" value="Genomic_DNA"/>
</dbReference>
<dbReference type="InterPro" id="IPR017476">
    <property type="entry name" value="UDP-Glc/GDP-Man"/>
</dbReference>
<dbReference type="InterPro" id="IPR001732">
    <property type="entry name" value="UDP-Glc/GDP-Man_DH_N"/>
</dbReference>
<comment type="similarity">
    <text evidence="3">Belongs to the UDP-glucose/GDP-mannose dehydrogenase family.</text>
</comment>
<dbReference type="SMART" id="SM00984">
    <property type="entry name" value="UDPG_MGDP_dh_C"/>
    <property type="match status" value="1"/>
</dbReference>
<accession>A0A419EYE9</accession>
<name>A0A419EYE9_9BACT</name>
<evidence type="ECO:0000256" key="2">
    <source>
        <dbReference type="ARBA" id="ARBA00023027"/>
    </source>
</evidence>
<dbReference type="InterPro" id="IPR036291">
    <property type="entry name" value="NAD(P)-bd_dom_sf"/>
</dbReference>
<evidence type="ECO:0000256" key="3">
    <source>
        <dbReference type="PIRNR" id="PIRNR000124"/>
    </source>
</evidence>
<dbReference type="Proteomes" id="UP000285961">
    <property type="component" value="Unassembled WGS sequence"/>
</dbReference>
<comment type="caution">
    <text evidence="5">The sequence shown here is derived from an EMBL/GenBank/DDBJ whole genome shotgun (WGS) entry which is preliminary data.</text>
</comment>
<organism evidence="5 6">
    <name type="scientific">Candidatus Abyssobacteria bacterium SURF_17</name>
    <dbReference type="NCBI Taxonomy" id="2093361"/>
    <lineage>
        <taxon>Bacteria</taxon>
        <taxon>Pseudomonadati</taxon>
        <taxon>Candidatus Hydrogenedentota</taxon>
        <taxon>Candidatus Abyssobacteria</taxon>
    </lineage>
</organism>
<dbReference type="SUPFAM" id="SSF52413">
    <property type="entry name" value="UDP-glucose/GDP-mannose dehydrogenase C-terminal domain"/>
    <property type="match status" value="1"/>
</dbReference>
<dbReference type="PIRSF" id="PIRSF000124">
    <property type="entry name" value="UDPglc_GDPman_dh"/>
    <property type="match status" value="1"/>
</dbReference>
<dbReference type="GO" id="GO:0051287">
    <property type="term" value="F:NAD binding"/>
    <property type="evidence" value="ECO:0007669"/>
    <property type="project" value="InterPro"/>
</dbReference>
<dbReference type="InterPro" id="IPR014027">
    <property type="entry name" value="UDP-Glc/GDP-Man_DH_C"/>
</dbReference>
<sequence length="458" mass="51180">MRSKNSTRNKSSRSVSRKAPVAQQLGTLIDSKRALVGVIGMGYVGLPLALEFCRSGFRVLGFDTDRAKVDSLNAGKSYISHIPSENVRSLSRASLFSATSDFNRLREADCITICVPTPLNEQKEPDLTYVADTSATIAQNLRKGQLIILESTTYPGTTEELVLPVLSRNKLAVGRDFFVAFSPEREDPGNRRYPIEKIPKVVGGVTAACADLAGKLYSKIFQRVVHVSSPRVAEMTKLLENIFRCVNIALVNEMKILAERMDIDIWEVIEAASTKPFGFMPFYPGPGLGGHCIPIDPFYLSWKAREYDFNTRFIELAGEVNTSIPYHVVERIGEALNTRNKSINGSRVLILGVAYKPDVDDMRESPALKIIELLMKRRATVFYNDPHIPQFPKLRKHDLNLKSVALTPKLLRSMDCVVIVTNHSGYDYEFIVKHSNMVIDTRNATRGIKAEKSKIIRA</sequence>
<dbReference type="SUPFAM" id="SSF48179">
    <property type="entry name" value="6-phosphogluconate dehydrogenase C-terminal domain-like"/>
    <property type="match status" value="1"/>
</dbReference>
<dbReference type="GO" id="GO:0016628">
    <property type="term" value="F:oxidoreductase activity, acting on the CH-CH group of donors, NAD or NADP as acceptor"/>
    <property type="evidence" value="ECO:0007669"/>
    <property type="project" value="InterPro"/>
</dbReference>
<dbReference type="Pfam" id="PF03720">
    <property type="entry name" value="UDPG_MGDP_dh_C"/>
    <property type="match status" value="1"/>
</dbReference>
<dbReference type="Pfam" id="PF00984">
    <property type="entry name" value="UDPG_MGDP_dh"/>
    <property type="match status" value="1"/>
</dbReference>
<dbReference type="GO" id="GO:0000271">
    <property type="term" value="P:polysaccharide biosynthetic process"/>
    <property type="evidence" value="ECO:0007669"/>
    <property type="project" value="InterPro"/>
</dbReference>
<dbReference type="PANTHER" id="PTHR43491:SF1">
    <property type="entry name" value="UDP-N-ACETYL-D-MANNOSAMINE DEHYDROGENASE"/>
    <property type="match status" value="1"/>
</dbReference>
<evidence type="ECO:0000313" key="6">
    <source>
        <dbReference type="Proteomes" id="UP000285961"/>
    </source>
</evidence>
<protein>
    <submittedName>
        <fullName evidence="5">Nucleotide sugar dehydrogenase</fullName>
    </submittedName>
</protein>
<dbReference type="InterPro" id="IPR036220">
    <property type="entry name" value="UDP-Glc/GDP-Man_DH_C_sf"/>
</dbReference>